<comment type="caution">
    <text evidence="2">The sequence shown here is derived from an EMBL/GenBank/DDBJ whole genome shotgun (WGS) entry which is preliminary data.</text>
</comment>
<evidence type="ECO:0000313" key="1">
    <source>
        <dbReference type="EMBL" id="MCI79049.1"/>
    </source>
</evidence>
<gene>
    <name evidence="1" type="ORF">A2U01_0100320</name>
</gene>
<accession>A0A392VFE5</accession>
<evidence type="ECO:0000313" key="2">
    <source>
        <dbReference type="EMBL" id="MCI85585.1"/>
    </source>
</evidence>
<dbReference type="EMBL" id="LXQA010964987">
    <property type="protein sequence ID" value="MCI79049.1"/>
    <property type="molecule type" value="Genomic_DNA"/>
</dbReference>
<reference evidence="2 3" key="1">
    <citation type="journal article" date="2018" name="Front. Plant Sci.">
        <title>Red Clover (Trifolium pratense) and Zigzag Clover (T. medium) - A Picture of Genomic Similarities and Differences.</title>
        <authorList>
            <person name="Dluhosova J."/>
            <person name="Istvanek J."/>
            <person name="Nedelnik J."/>
            <person name="Repkova J."/>
        </authorList>
    </citation>
    <scope>NUCLEOTIDE SEQUENCE [LARGE SCALE GENOMIC DNA]</scope>
    <source>
        <strain evidence="2">10/8</strain>
        <strain evidence="3">cv. 10/8</strain>
        <tissue evidence="2">Leaf</tissue>
    </source>
</reference>
<protein>
    <submittedName>
        <fullName evidence="2">DNA helicase MCM8-like</fullName>
    </submittedName>
</protein>
<proteinExistence type="predicted"/>
<dbReference type="GO" id="GO:0004386">
    <property type="term" value="F:helicase activity"/>
    <property type="evidence" value="ECO:0007669"/>
    <property type="project" value="UniProtKB-KW"/>
</dbReference>
<keyword evidence="2" id="KW-0067">ATP-binding</keyword>
<dbReference type="Proteomes" id="UP000265520">
    <property type="component" value="Unassembled WGS sequence"/>
</dbReference>
<name>A0A392VFE5_9FABA</name>
<organism evidence="2 3">
    <name type="scientific">Trifolium medium</name>
    <dbReference type="NCBI Taxonomy" id="97028"/>
    <lineage>
        <taxon>Eukaryota</taxon>
        <taxon>Viridiplantae</taxon>
        <taxon>Streptophyta</taxon>
        <taxon>Embryophyta</taxon>
        <taxon>Tracheophyta</taxon>
        <taxon>Spermatophyta</taxon>
        <taxon>Magnoliopsida</taxon>
        <taxon>eudicotyledons</taxon>
        <taxon>Gunneridae</taxon>
        <taxon>Pentapetalae</taxon>
        <taxon>rosids</taxon>
        <taxon>fabids</taxon>
        <taxon>Fabales</taxon>
        <taxon>Fabaceae</taxon>
        <taxon>Papilionoideae</taxon>
        <taxon>50 kb inversion clade</taxon>
        <taxon>NPAAA clade</taxon>
        <taxon>Hologalegina</taxon>
        <taxon>IRL clade</taxon>
        <taxon>Trifolieae</taxon>
        <taxon>Trifolium</taxon>
    </lineage>
</organism>
<dbReference type="EMBL" id="LXQA011119212">
    <property type="protein sequence ID" value="MCI85585.1"/>
    <property type="molecule type" value="Genomic_DNA"/>
</dbReference>
<keyword evidence="2" id="KW-0378">Hydrolase</keyword>
<keyword evidence="3" id="KW-1185">Reference proteome</keyword>
<evidence type="ECO:0000313" key="3">
    <source>
        <dbReference type="Proteomes" id="UP000265520"/>
    </source>
</evidence>
<sequence length="41" mass="4637">VLLSEWENDKLELAAKVDIRLHNCPETMIALKNLKAAYIGI</sequence>
<feature type="non-terminal residue" evidence="2">
    <location>
        <position position="1"/>
    </location>
</feature>
<dbReference type="AlphaFoldDB" id="A0A392VFE5"/>
<keyword evidence="2" id="KW-0547">Nucleotide-binding</keyword>
<keyword evidence="2" id="KW-0347">Helicase</keyword>